<keyword evidence="2" id="KW-1185">Reference proteome</keyword>
<evidence type="ECO:0000313" key="1">
    <source>
        <dbReference type="EMBL" id="MDV7216737.1"/>
    </source>
</evidence>
<dbReference type="RefSeq" id="WP_317771240.1">
    <property type="nucleotide sequence ID" value="NZ_JAWMAJ010000032.1"/>
</dbReference>
<accession>A0ABU4F819</accession>
<sequence>MTGYTPLNALPYPQATDTANLPLHFQSMAEAIDGRTVLRYATAAARDTAITTPVAGMVAWLSSPGQLTHYTGTVWAPVAAVPVFKFNNDAGTTVSTTAVEVLTDSSTTAVTAAFTAPPTGQVIVSLGAYMYSSAAYGSYMSATIYKASDKSVFLASSADRAAVVNSTNRASCSTQFLVTGLTAGTVYNAVPCFWSANAASTATFDTMFVRVDPVM</sequence>
<name>A0ABU4F819_9ACTN</name>
<gene>
    <name evidence="1" type="ORF">R5A26_12325</name>
</gene>
<organism evidence="1 2">
    <name type="scientific">Streptomyces prunicolor</name>
    <dbReference type="NCBI Taxonomy" id="67348"/>
    <lineage>
        <taxon>Bacteria</taxon>
        <taxon>Bacillati</taxon>
        <taxon>Actinomycetota</taxon>
        <taxon>Actinomycetes</taxon>
        <taxon>Kitasatosporales</taxon>
        <taxon>Streptomycetaceae</taxon>
        <taxon>Streptomyces</taxon>
    </lineage>
</organism>
<dbReference type="Proteomes" id="UP001187346">
    <property type="component" value="Unassembled WGS sequence"/>
</dbReference>
<protein>
    <submittedName>
        <fullName evidence="1">Uncharacterized protein</fullName>
    </submittedName>
</protein>
<dbReference type="EMBL" id="JAWMAJ010000032">
    <property type="protein sequence ID" value="MDV7216737.1"/>
    <property type="molecule type" value="Genomic_DNA"/>
</dbReference>
<proteinExistence type="predicted"/>
<evidence type="ECO:0000313" key="2">
    <source>
        <dbReference type="Proteomes" id="UP001187346"/>
    </source>
</evidence>
<reference evidence="1 2" key="1">
    <citation type="submission" date="2023-10" db="EMBL/GenBank/DDBJ databases">
        <title>Characterization of rhizosphere-enriched actinobacteria from wheat plants lab-grown on chernevaya soil.</title>
        <authorList>
            <person name="Tikhonova E.N."/>
            <person name="Konopkin A."/>
            <person name="Kravchenko I.K."/>
        </authorList>
    </citation>
    <scope>NUCLEOTIDE SEQUENCE [LARGE SCALE GENOMIC DNA]</scope>
    <source>
        <strain evidence="1 2">RR29</strain>
    </source>
</reference>
<comment type="caution">
    <text evidence="1">The sequence shown here is derived from an EMBL/GenBank/DDBJ whole genome shotgun (WGS) entry which is preliminary data.</text>
</comment>